<feature type="compositionally biased region" description="Polar residues" evidence="2">
    <location>
        <begin position="1"/>
        <end position="10"/>
    </location>
</feature>
<keyword evidence="5" id="KW-1185">Reference proteome</keyword>
<dbReference type="EMBL" id="LT550042">
    <property type="protein sequence ID" value="SAL94863.1"/>
    <property type="molecule type" value="Genomic_DNA"/>
</dbReference>
<dbReference type="InterPro" id="IPR013724">
    <property type="entry name" value="GIT_SHD"/>
</dbReference>
<dbReference type="InterPro" id="IPR039892">
    <property type="entry name" value="Spa2/Sph1"/>
</dbReference>
<feature type="region of interest" description="Disordered" evidence="2">
    <location>
        <begin position="203"/>
        <end position="229"/>
    </location>
</feature>
<feature type="coiled-coil region" evidence="1">
    <location>
        <begin position="282"/>
        <end position="379"/>
    </location>
</feature>
<dbReference type="Pfam" id="PF08518">
    <property type="entry name" value="GIT_SHD"/>
    <property type="match status" value="2"/>
</dbReference>
<dbReference type="GO" id="GO:0005078">
    <property type="term" value="F:MAP-kinase scaffold activity"/>
    <property type="evidence" value="ECO:0007669"/>
    <property type="project" value="TreeGrafter"/>
</dbReference>
<feature type="region of interest" description="Disordered" evidence="2">
    <location>
        <begin position="1"/>
        <end position="42"/>
    </location>
</feature>
<evidence type="ECO:0000256" key="2">
    <source>
        <dbReference type="SAM" id="MobiDB-lite"/>
    </source>
</evidence>
<organism evidence="4">
    <name type="scientific">Absidia glauca</name>
    <name type="common">Pin mould</name>
    <dbReference type="NCBI Taxonomy" id="4829"/>
    <lineage>
        <taxon>Eukaryota</taxon>
        <taxon>Fungi</taxon>
        <taxon>Fungi incertae sedis</taxon>
        <taxon>Mucoromycota</taxon>
        <taxon>Mucoromycotina</taxon>
        <taxon>Mucoromycetes</taxon>
        <taxon>Mucorales</taxon>
        <taxon>Cunninghamellaceae</taxon>
        <taxon>Absidia</taxon>
    </lineage>
</organism>
<dbReference type="SMART" id="SM00555">
    <property type="entry name" value="GIT"/>
    <property type="match status" value="2"/>
</dbReference>
<evidence type="ECO:0000256" key="1">
    <source>
        <dbReference type="SAM" id="Coils"/>
    </source>
</evidence>
<feature type="domain" description="GIT Spa2 homology (SHD)" evidence="3">
    <location>
        <begin position="79"/>
        <end position="109"/>
    </location>
</feature>
<name>A0A163IR37_ABSGL</name>
<evidence type="ECO:0000313" key="4">
    <source>
        <dbReference type="EMBL" id="SAL94863.1"/>
    </source>
</evidence>
<evidence type="ECO:0000259" key="3">
    <source>
        <dbReference type="SMART" id="SM00555"/>
    </source>
</evidence>
<dbReference type="PANTHER" id="PTHR21601:SF0">
    <property type="entry name" value="PROTEIN SPA2-RELATED"/>
    <property type="match status" value="1"/>
</dbReference>
<gene>
    <name evidence="4" type="primary">ABSGL_00155.1 scaffold 349</name>
</gene>
<accession>A0A163IR37</accession>
<dbReference type="InParanoid" id="A0A163IR37"/>
<reference evidence="4" key="1">
    <citation type="submission" date="2016-04" db="EMBL/GenBank/DDBJ databases">
        <authorList>
            <person name="Evans L.H."/>
            <person name="Alamgir A."/>
            <person name="Owens N."/>
            <person name="Weber N.D."/>
            <person name="Virtaneva K."/>
            <person name="Barbian K."/>
            <person name="Babar A."/>
            <person name="Rosenke K."/>
        </authorList>
    </citation>
    <scope>NUCLEOTIDE SEQUENCE [LARGE SCALE GENOMIC DNA]</scope>
    <source>
        <strain evidence="4">CBS 101.48</strain>
    </source>
</reference>
<evidence type="ECO:0000313" key="5">
    <source>
        <dbReference type="Proteomes" id="UP000078561"/>
    </source>
</evidence>
<dbReference type="PANTHER" id="PTHR21601">
    <property type="entry name" value="SPA2 PROTEIN"/>
    <property type="match status" value="1"/>
</dbReference>
<dbReference type="STRING" id="4829.A0A163IR37"/>
<feature type="compositionally biased region" description="Low complexity" evidence="2">
    <location>
        <begin position="216"/>
        <end position="229"/>
    </location>
</feature>
<feature type="region of interest" description="Disordered" evidence="2">
    <location>
        <begin position="253"/>
        <end position="273"/>
    </location>
</feature>
<dbReference type="OrthoDB" id="5588096at2759"/>
<dbReference type="AlphaFoldDB" id="A0A163IR37"/>
<feature type="compositionally biased region" description="Low complexity" evidence="2">
    <location>
        <begin position="253"/>
        <end position="265"/>
    </location>
</feature>
<keyword evidence="1" id="KW-0175">Coiled coil</keyword>
<proteinExistence type="predicted"/>
<dbReference type="OMA" id="QDEINDW"/>
<protein>
    <recommendedName>
        <fullName evidence="3">GIT Spa2 homology (SHD) domain-containing protein</fullName>
    </recommendedName>
</protein>
<dbReference type="Proteomes" id="UP000078561">
    <property type="component" value="Unassembled WGS sequence"/>
</dbReference>
<feature type="domain" description="GIT Spa2 homology (SHD)" evidence="3">
    <location>
        <begin position="126"/>
        <end position="156"/>
    </location>
</feature>
<sequence>MPTTIDSPTLSSYSCHDTLSSSSSTRSSSTPPISRQQAREMSLGELSTTKLYRTELKVYLTQYLEKEASQGATIKRITSRRKLSKLNNGQFMELARDVYDEMTRRCEMKDPFLPVHDEFHPRRNQARQKLATLPDCRFMYLSSDVYHELSRRYPHTRMEKNDALPPLPAPIEYSTTITTATAATTNEWFPQTVIPEKGSIQIEDSDPASIHPLDYSDSPQESSSSSNWTDSLDSLIADIDSMVRPKSYLGNRSFSHSSTGTASTHTHSKHPSLTNDGDLLVLLELKQQIQHLEDSESSLQQKCDHLNQENQTLLHQHRQQEEVVQKVKREIAELLDQLDTLSSKNAALLADRDAAYERLDSMQDEINDWQAKHHQLLHQQQEEDQEQENVLDLGSSKTDGVISQETLVTYQTCVDALVKTSR</sequence>
<feature type="compositionally biased region" description="Low complexity" evidence="2">
    <location>
        <begin position="11"/>
        <end position="30"/>
    </location>
</feature>